<dbReference type="AlphaFoldDB" id="A0A838AAK2"/>
<dbReference type="PANTHER" id="PTHR43689">
    <property type="entry name" value="HYDROLASE"/>
    <property type="match status" value="1"/>
</dbReference>
<organism evidence="3 4">
    <name type="scientific">Haloechinothrix aidingensis</name>
    <dbReference type="NCBI Taxonomy" id="2752311"/>
    <lineage>
        <taxon>Bacteria</taxon>
        <taxon>Bacillati</taxon>
        <taxon>Actinomycetota</taxon>
        <taxon>Actinomycetes</taxon>
        <taxon>Pseudonocardiales</taxon>
        <taxon>Pseudonocardiaceae</taxon>
        <taxon>Haloechinothrix</taxon>
    </lineage>
</organism>
<comment type="caution">
    <text evidence="3">The sequence shown here is derived from an EMBL/GenBank/DDBJ whole genome shotgun (WGS) entry which is preliminary data.</text>
</comment>
<proteinExistence type="predicted"/>
<dbReference type="SUPFAM" id="SSF53474">
    <property type="entry name" value="alpha/beta-Hydrolases"/>
    <property type="match status" value="1"/>
</dbReference>
<dbReference type="RefSeq" id="WP_180893096.1">
    <property type="nucleotide sequence ID" value="NZ_JACCKD010000004.1"/>
</dbReference>
<feature type="domain" description="AB hydrolase-1" evidence="2">
    <location>
        <begin position="62"/>
        <end position="306"/>
    </location>
</feature>
<sequence>MTTGPDQEMPDQSGIRAGYQRFAGIRTRTLEVGTVPAGPERPRHGLLRKARTGSSRPQRPRFVLLHGYCDSADTWRGVLRRLAAEGHSAIAVDLPGFGEADDLRPGQILPQHDAFLRSVIVEQAVQGDVVLVGNSLGGTASLRAAHDDSLPIAGVLSIAAPGLADSLLVRTVARNPLPLRLYASLPVPVPSAIVRTVASAVIPRLLYADPSDADSAETERFAQLVSDYARTKLRLEQARQLVSEIDNAYQLDKVRAPLLAVGCGKDRLVSTAGAKRLHTLVPHSRMLVKQDWGHCPQLDAPADLAQLIAFFAASCRRSASRGTVPSRATPDSMAG</sequence>
<dbReference type="InterPro" id="IPR029058">
    <property type="entry name" value="AB_hydrolase_fold"/>
</dbReference>
<keyword evidence="3" id="KW-0378">Hydrolase</keyword>
<dbReference type="PRINTS" id="PR00412">
    <property type="entry name" value="EPOXHYDRLASE"/>
</dbReference>
<dbReference type="Proteomes" id="UP000582974">
    <property type="component" value="Unassembled WGS sequence"/>
</dbReference>
<dbReference type="Pfam" id="PF12697">
    <property type="entry name" value="Abhydrolase_6"/>
    <property type="match status" value="1"/>
</dbReference>
<feature type="region of interest" description="Disordered" evidence="1">
    <location>
        <begin position="34"/>
        <end position="57"/>
    </location>
</feature>
<evidence type="ECO:0000259" key="2">
    <source>
        <dbReference type="Pfam" id="PF12697"/>
    </source>
</evidence>
<protein>
    <submittedName>
        <fullName evidence="3">Alpha/beta hydrolase</fullName>
    </submittedName>
</protein>
<accession>A0A838AAK2</accession>
<dbReference type="PRINTS" id="PR00111">
    <property type="entry name" value="ABHYDROLASE"/>
</dbReference>
<keyword evidence="4" id="KW-1185">Reference proteome</keyword>
<evidence type="ECO:0000256" key="1">
    <source>
        <dbReference type="SAM" id="MobiDB-lite"/>
    </source>
</evidence>
<gene>
    <name evidence="3" type="ORF">H0B56_11965</name>
</gene>
<evidence type="ECO:0000313" key="3">
    <source>
        <dbReference type="EMBL" id="MBA0126257.1"/>
    </source>
</evidence>
<name>A0A838AAK2_9PSEU</name>
<dbReference type="EMBL" id="JACCKD010000004">
    <property type="protein sequence ID" value="MBA0126257.1"/>
    <property type="molecule type" value="Genomic_DNA"/>
</dbReference>
<dbReference type="Gene3D" id="3.40.50.1820">
    <property type="entry name" value="alpha/beta hydrolase"/>
    <property type="match status" value="1"/>
</dbReference>
<reference evidence="3 4" key="1">
    <citation type="submission" date="2020-07" db="EMBL/GenBank/DDBJ databases">
        <title>Genome of Haloechinothrix sp.</title>
        <authorList>
            <person name="Tang S.-K."/>
            <person name="Yang L."/>
            <person name="Zhu W.-Y."/>
        </authorList>
    </citation>
    <scope>NUCLEOTIDE SEQUENCE [LARGE SCALE GENOMIC DNA]</scope>
    <source>
        <strain evidence="3 4">YIM 98757</strain>
    </source>
</reference>
<dbReference type="PANTHER" id="PTHR43689:SF8">
    <property type="entry name" value="ALPHA_BETA-HYDROLASES SUPERFAMILY PROTEIN"/>
    <property type="match status" value="1"/>
</dbReference>
<dbReference type="InterPro" id="IPR000639">
    <property type="entry name" value="Epox_hydrolase-like"/>
</dbReference>
<evidence type="ECO:0000313" key="4">
    <source>
        <dbReference type="Proteomes" id="UP000582974"/>
    </source>
</evidence>
<dbReference type="GO" id="GO:0016787">
    <property type="term" value="F:hydrolase activity"/>
    <property type="evidence" value="ECO:0007669"/>
    <property type="project" value="UniProtKB-KW"/>
</dbReference>
<dbReference type="InterPro" id="IPR000073">
    <property type="entry name" value="AB_hydrolase_1"/>
</dbReference>